<keyword evidence="4" id="KW-1185">Reference proteome</keyword>
<dbReference type="Gene3D" id="3.40.50.2000">
    <property type="entry name" value="Glycogen Phosphorylase B"/>
    <property type="match status" value="2"/>
</dbReference>
<dbReference type="PANTHER" id="PTHR12526">
    <property type="entry name" value="GLYCOSYLTRANSFERASE"/>
    <property type="match status" value="1"/>
</dbReference>
<gene>
    <name evidence="3" type="ORF">HG66A1_54850</name>
</gene>
<dbReference type="EC" id="2.4.1.11" evidence="3"/>
<dbReference type="SUPFAM" id="SSF53756">
    <property type="entry name" value="UDP-Glycosyltransferase/glycogen phosphorylase"/>
    <property type="match status" value="1"/>
</dbReference>
<evidence type="ECO:0000313" key="3">
    <source>
        <dbReference type="EMBL" id="QDT23663.1"/>
    </source>
</evidence>
<evidence type="ECO:0000256" key="2">
    <source>
        <dbReference type="ARBA" id="ARBA00022679"/>
    </source>
</evidence>
<dbReference type="AlphaFoldDB" id="A0A517PWB7"/>
<dbReference type="CDD" id="cd03801">
    <property type="entry name" value="GT4_PimA-like"/>
    <property type="match status" value="1"/>
</dbReference>
<dbReference type="Proteomes" id="UP000320421">
    <property type="component" value="Chromosome"/>
</dbReference>
<keyword evidence="2 3" id="KW-0808">Transferase</keyword>
<name>A0A517PWB7_9PLAN</name>
<dbReference type="OrthoDB" id="9802525at2"/>
<evidence type="ECO:0000256" key="1">
    <source>
        <dbReference type="ARBA" id="ARBA00022676"/>
    </source>
</evidence>
<organism evidence="3 4">
    <name type="scientific">Gimesia chilikensis</name>
    <dbReference type="NCBI Taxonomy" id="2605989"/>
    <lineage>
        <taxon>Bacteria</taxon>
        <taxon>Pseudomonadati</taxon>
        <taxon>Planctomycetota</taxon>
        <taxon>Planctomycetia</taxon>
        <taxon>Planctomycetales</taxon>
        <taxon>Planctomycetaceae</taxon>
        <taxon>Gimesia</taxon>
    </lineage>
</organism>
<dbReference type="RefSeq" id="WP_145191387.1">
    <property type="nucleotide sequence ID" value="NZ_CP036266.1"/>
</dbReference>
<protein>
    <submittedName>
        <fullName evidence="3">Glycogen synthase</fullName>
        <ecNumber evidence="3">2.4.1.11</ecNumber>
    </submittedName>
</protein>
<reference evidence="3 4" key="1">
    <citation type="submission" date="2019-02" db="EMBL/GenBank/DDBJ databases">
        <title>Deep-cultivation of Planctomycetes and their phenomic and genomic characterization uncovers novel biology.</title>
        <authorList>
            <person name="Wiegand S."/>
            <person name="Jogler M."/>
            <person name="Boedeker C."/>
            <person name="Pinto D."/>
            <person name="Vollmers J."/>
            <person name="Rivas-Marin E."/>
            <person name="Kohn T."/>
            <person name="Peeters S.H."/>
            <person name="Heuer A."/>
            <person name="Rast P."/>
            <person name="Oberbeckmann S."/>
            <person name="Bunk B."/>
            <person name="Jeske O."/>
            <person name="Meyerdierks A."/>
            <person name="Storesund J.E."/>
            <person name="Kallscheuer N."/>
            <person name="Luecker S."/>
            <person name="Lage O.M."/>
            <person name="Pohl T."/>
            <person name="Merkel B.J."/>
            <person name="Hornburger P."/>
            <person name="Mueller R.-W."/>
            <person name="Bruemmer F."/>
            <person name="Labrenz M."/>
            <person name="Spormann A.M."/>
            <person name="Op den Camp H."/>
            <person name="Overmann J."/>
            <person name="Amann R."/>
            <person name="Jetten M.S.M."/>
            <person name="Mascher T."/>
            <person name="Medema M.H."/>
            <person name="Devos D.P."/>
            <person name="Kaster A.-K."/>
            <person name="Ovreas L."/>
            <person name="Rohde M."/>
            <person name="Galperin M.Y."/>
            <person name="Jogler C."/>
        </authorList>
    </citation>
    <scope>NUCLEOTIDE SEQUENCE [LARGE SCALE GENOMIC DNA]</scope>
    <source>
        <strain evidence="3 4">HG66A1</strain>
    </source>
</reference>
<dbReference type="PANTHER" id="PTHR12526:SF510">
    <property type="entry name" value="D-INOSITOL 3-PHOSPHATE GLYCOSYLTRANSFERASE"/>
    <property type="match status" value="1"/>
</dbReference>
<dbReference type="GO" id="GO:0004373">
    <property type="term" value="F:alpha-1,4-glucan glucosyltransferase (UDP-glucose donor) activity"/>
    <property type="evidence" value="ECO:0007669"/>
    <property type="project" value="UniProtKB-EC"/>
</dbReference>
<evidence type="ECO:0000313" key="4">
    <source>
        <dbReference type="Proteomes" id="UP000320421"/>
    </source>
</evidence>
<keyword evidence="1 3" id="KW-0328">Glycosyltransferase</keyword>
<sequence>MQVKTDLSLVDTAEELATQGKYPQARTIYDQLLVSGVPKGIQSRIENGLGVIAAAEGHPASSRLHFNRGLKAAECELVHRNQSLMIESFPSQGESVKVAILSLLFNWPSTGGGTVHTWELAECLQKDGYQVKHFYAVNESFGVGKVTEDLNYDSCPLQFSESEWNAAQIRYRFQSAVKTFAPDWVIVTDSWNTKPLLVEAVRDYPYFIRIAAEECLCPLNNVRMLFGESSDPGVLPPILQCDQHQLESPQICRDCVKTHSSLSGGLHRAERVLSGFEAEEYPDRLQQSFAEAEGVLVVNPSIAELIKPYTPAIHVVPSGFDTTRFPLEYSAPPFKEGQKVRILFAGLCDELMKGFHVLHAAAEQLWELRQDFELWITREERENDPDYFRSIGWQSQKELTEMMCQTDLLVFPTVAQEALGRSAVEAMGCGRPVIASRIGGLEWVIDHEQTGLLFAPGDVEDLCRQLQRLLDDNDLRVSLGKAGLKKFRSEFTWDVVMGRSYRPLLGTASKTEV</sequence>
<proteinExistence type="predicted"/>
<accession>A0A517PWB7</accession>
<dbReference type="EMBL" id="CP036266">
    <property type="protein sequence ID" value="QDT23663.1"/>
    <property type="molecule type" value="Genomic_DNA"/>
</dbReference>
<dbReference type="Pfam" id="PF13692">
    <property type="entry name" value="Glyco_trans_1_4"/>
    <property type="match status" value="1"/>
</dbReference>